<reference evidence="2 3" key="1">
    <citation type="journal article" date="2013" name="Nat. Genet.">
        <title>The high-quality draft genome of peach (Prunus persica) identifies unique patterns of genetic diversity, domestication and genome evolution.</title>
        <authorList>
            <consortium name="International Peach Genome Initiative"/>
            <person name="Verde I."/>
            <person name="Abbott A.G."/>
            <person name="Scalabrin S."/>
            <person name="Jung S."/>
            <person name="Shu S."/>
            <person name="Marroni F."/>
            <person name="Zhebentyayeva T."/>
            <person name="Dettori M.T."/>
            <person name="Grimwood J."/>
            <person name="Cattonaro F."/>
            <person name="Zuccolo A."/>
            <person name="Rossini L."/>
            <person name="Jenkins J."/>
            <person name="Vendramin E."/>
            <person name="Meisel L.A."/>
            <person name="Decroocq V."/>
            <person name="Sosinski B."/>
            <person name="Prochnik S."/>
            <person name="Mitros T."/>
            <person name="Policriti A."/>
            <person name="Cipriani G."/>
            <person name="Dondini L."/>
            <person name="Ficklin S."/>
            <person name="Goodstein D.M."/>
            <person name="Xuan P."/>
            <person name="Del Fabbro C."/>
            <person name="Aramini V."/>
            <person name="Copetti D."/>
            <person name="Gonzalez S."/>
            <person name="Horner D.S."/>
            <person name="Falchi R."/>
            <person name="Lucas S."/>
            <person name="Mica E."/>
            <person name="Maldonado J."/>
            <person name="Lazzari B."/>
            <person name="Bielenberg D."/>
            <person name="Pirona R."/>
            <person name="Miculan M."/>
            <person name="Barakat A."/>
            <person name="Testolin R."/>
            <person name="Stella A."/>
            <person name="Tartarini S."/>
            <person name="Tonutti P."/>
            <person name="Arus P."/>
            <person name="Orellana A."/>
            <person name="Wells C."/>
            <person name="Main D."/>
            <person name="Vizzotto G."/>
            <person name="Silva H."/>
            <person name="Salamini F."/>
            <person name="Schmutz J."/>
            <person name="Morgante M."/>
            <person name="Rokhsar D.S."/>
        </authorList>
    </citation>
    <scope>NUCLEOTIDE SEQUENCE [LARGE SCALE GENOMIC DNA]</scope>
    <source>
        <strain evidence="3">cv. Nemared</strain>
    </source>
</reference>
<proteinExistence type="predicted"/>
<keyword evidence="1" id="KW-1133">Transmembrane helix</keyword>
<organism evidence="2 3">
    <name type="scientific">Prunus persica</name>
    <name type="common">Peach</name>
    <name type="synonym">Amygdalus persica</name>
    <dbReference type="NCBI Taxonomy" id="3760"/>
    <lineage>
        <taxon>Eukaryota</taxon>
        <taxon>Viridiplantae</taxon>
        <taxon>Streptophyta</taxon>
        <taxon>Embryophyta</taxon>
        <taxon>Tracheophyta</taxon>
        <taxon>Spermatophyta</taxon>
        <taxon>Magnoliopsida</taxon>
        <taxon>eudicotyledons</taxon>
        <taxon>Gunneridae</taxon>
        <taxon>Pentapetalae</taxon>
        <taxon>rosids</taxon>
        <taxon>fabids</taxon>
        <taxon>Rosales</taxon>
        <taxon>Rosaceae</taxon>
        <taxon>Amygdaloideae</taxon>
        <taxon>Amygdaleae</taxon>
        <taxon>Prunus</taxon>
    </lineage>
</organism>
<dbReference type="Gramene" id="ONI05027">
    <property type="protein sequence ID" value="ONI05027"/>
    <property type="gene ID" value="PRUPE_6G352200"/>
</dbReference>
<feature type="transmembrane region" description="Helical" evidence="1">
    <location>
        <begin position="46"/>
        <end position="66"/>
    </location>
</feature>
<evidence type="ECO:0000313" key="2">
    <source>
        <dbReference type="EMBL" id="ONI05027.1"/>
    </source>
</evidence>
<dbReference type="EMBL" id="CM007656">
    <property type="protein sequence ID" value="ONI05027.1"/>
    <property type="molecule type" value="Genomic_DNA"/>
</dbReference>
<dbReference type="Proteomes" id="UP000006882">
    <property type="component" value="Chromosome G6"/>
</dbReference>
<evidence type="ECO:0000313" key="3">
    <source>
        <dbReference type="Proteomes" id="UP000006882"/>
    </source>
</evidence>
<keyword evidence="3" id="KW-1185">Reference proteome</keyword>
<accession>A0A251P0A6</accession>
<protein>
    <submittedName>
        <fullName evidence="2">Uncharacterized protein</fullName>
    </submittedName>
</protein>
<gene>
    <name evidence="2" type="ORF">PRUPE_6G352200</name>
</gene>
<evidence type="ECO:0000256" key="1">
    <source>
        <dbReference type="SAM" id="Phobius"/>
    </source>
</evidence>
<sequence length="67" mass="7714">MKLITRYKVGVSIPIWGEGRTAQQKKETIKKRTSKVKVNMSQEPDLPGYIFFFNPFCFGCLLVFIAN</sequence>
<name>A0A251P0A6_PRUPE</name>
<keyword evidence="1" id="KW-0472">Membrane</keyword>
<dbReference type="AlphaFoldDB" id="A0A251P0A6"/>
<keyword evidence="1" id="KW-0812">Transmembrane</keyword>